<reference evidence="9" key="1">
    <citation type="journal article" date="2023" name="Commun. Biol.">
        <title>Genome analysis of Parmales, the sister group of diatoms, reveals the evolutionary specialization of diatoms from phago-mixotrophs to photoautotrophs.</title>
        <authorList>
            <person name="Ban H."/>
            <person name="Sato S."/>
            <person name="Yoshikawa S."/>
            <person name="Yamada K."/>
            <person name="Nakamura Y."/>
            <person name="Ichinomiya M."/>
            <person name="Sato N."/>
            <person name="Blanc-Mathieu R."/>
            <person name="Endo H."/>
            <person name="Kuwata A."/>
            <person name="Ogata H."/>
        </authorList>
    </citation>
    <scope>NUCLEOTIDE SEQUENCE [LARGE SCALE GENOMIC DNA]</scope>
    <source>
        <strain evidence="9">NIES 3701</strain>
    </source>
</reference>
<keyword evidence="9" id="KW-1185">Reference proteome</keyword>
<dbReference type="InterPro" id="IPR024607">
    <property type="entry name" value="Sulfatase_CS"/>
</dbReference>
<feature type="region of interest" description="Disordered" evidence="5">
    <location>
        <begin position="17"/>
        <end position="39"/>
    </location>
</feature>
<keyword evidence="4" id="KW-0106">Calcium</keyword>
<feature type="transmembrane region" description="Helical" evidence="6">
    <location>
        <begin position="636"/>
        <end position="656"/>
    </location>
</feature>
<evidence type="ECO:0000313" key="8">
    <source>
        <dbReference type="EMBL" id="GMH90720.1"/>
    </source>
</evidence>
<accession>A0A9W7BMN8</accession>
<feature type="region of interest" description="Disordered" evidence="5">
    <location>
        <begin position="575"/>
        <end position="620"/>
    </location>
</feature>
<evidence type="ECO:0000256" key="3">
    <source>
        <dbReference type="ARBA" id="ARBA00022801"/>
    </source>
</evidence>
<dbReference type="InterPro" id="IPR017850">
    <property type="entry name" value="Alkaline_phosphatase_core_sf"/>
</dbReference>
<dbReference type="PROSITE" id="PS00149">
    <property type="entry name" value="SULFATASE_2"/>
    <property type="match status" value="1"/>
</dbReference>
<feature type="region of interest" description="Disordered" evidence="5">
    <location>
        <begin position="73"/>
        <end position="97"/>
    </location>
</feature>
<keyword evidence="6" id="KW-0472">Membrane</keyword>
<comment type="similarity">
    <text evidence="1">Belongs to the sulfatase family.</text>
</comment>
<dbReference type="PANTHER" id="PTHR42693">
    <property type="entry name" value="ARYLSULFATASE FAMILY MEMBER"/>
    <property type="match status" value="1"/>
</dbReference>
<dbReference type="SUPFAM" id="SSF53649">
    <property type="entry name" value="Alkaline phosphatase-like"/>
    <property type="match status" value="1"/>
</dbReference>
<keyword evidence="6" id="KW-0812">Transmembrane</keyword>
<evidence type="ECO:0000313" key="9">
    <source>
        <dbReference type="Proteomes" id="UP001165085"/>
    </source>
</evidence>
<dbReference type="InterPro" id="IPR000917">
    <property type="entry name" value="Sulfatase_N"/>
</dbReference>
<comment type="caution">
    <text evidence="8">The sequence shown here is derived from an EMBL/GenBank/DDBJ whole genome shotgun (WGS) entry which is preliminary data.</text>
</comment>
<dbReference type="AlphaFoldDB" id="A0A9W7BMN8"/>
<evidence type="ECO:0000256" key="1">
    <source>
        <dbReference type="ARBA" id="ARBA00008779"/>
    </source>
</evidence>
<name>A0A9W7BMN8_9STRA</name>
<dbReference type="Pfam" id="PF00884">
    <property type="entry name" value="Sulfatase"/>
    <property type="match status" value="1"/>
</dbReference>
<dbReference type="PANTHER" id="PTHR42693:SF53">
    <property type="entry name" value="ENDO-4-O-SULFATASE"/>
    <property type="match status" value="1"/>
</dbReference>
<dbReference type="GO" id="GO:0004065">
    <property type="term" value="F:arylsulfatase activity"/>
    <property type="evidence" value="ECO:0007669"/>
    <property type="project" value="TreeGrafter"/>
</dbReference>
<dbReference type="Gene3D" id="3.40.720.10">
    <property type="entry name" value="Alkaline Phosphatase, subunit A"/>
    <property type="match status" value="1"/>
</dbReference>
<dbReference type="EMBL" id="BRXY01000375">
    <property type="protein sequence ID" value="GMH90720.1"/>
    <property type="molecule type" value="Genomic_DNA"/>
</dbReference>
<dbReference type="InterPro" id="IPR050738">
    <property type="entry name" value="Sulfatase"/>
</dbReference>
<dbReference type="GO" id="GO:0046872">
    <property type="term" value="F:metal ion binding"/>
    <property type="evidence" value="ECO:0007669"/>
    <property type="project" value="UniProtKB-KW"/>
</dbReference>
<proteinExistence type="inferred from homology"/>
<keyword evidence="6" id="KW-1133">Transmembrane helix</keyword>
<feature type="compositionally biased region" description="Low complexity" evidence="5">
    <location>
        <begin position="575"/>
        <end position="618"/>
    </location>
</feature>
<sequence length="689" mass="74438">MPPNVIFFQPDDLPFYDDYVGQPTGTPNSPNRKVPRPSSGFPSYESIFETGVAFSNANVVSPACGTSRYATLTGRYPSRSESGRTKTLNNDSSETRTQTTIPFTKLMDSDSEQNIVQLFNSAGYRTGVAGKWHLTKSGGGSAALPTYAEQQDEIKECGFDYADGIYWENMGGVFTGDFTHNHEWVTEKAIEFITDAADADQPFFLYFNPSVPHSPLVSDALENGNCLETPAGLLSTEPQVKHMTIDASTNAVSSCATYRQSVIDRQDATQTSVQEQNLGGTWIDDSLAAMLSVLEEKNIKDDTIIITMMDHGIITKMALFENGNRVHLSMRYPKLGEYTENLIYDGYVTHLDVVATLLDICSISSSSYSMDGVSFLPDLQRVIGSRSSNSDNTLYPSSEDWSGANRCVFAEYEFDRSVRCGCYKLLDISLLPRGSLTTSTTISRGSQNGYSTYNRQMYNVCTDDGESSNLLDANGAAVDSTDEDVLNGLLRALQCHDDRTAPGVEMSFVSCGLNGEVVDPTLCLGTNSGNCLSAGNAGLACCDADTSCERRDATYGQCKPACPYGNDPTWECETVAPTPAPTSSPTKNPTRSPTQSPTPGYPTTTPTMSPTTSPTNSSAIPDKDMFWDDIDFDSPVVLGGAGTTILIFVICCVCCLRRCCSSETKGAKSNKKAAGGGALEMKRVGSNLL</sequence>
<keyword evidence="2" id="KW-0479">Metal-binding</keyword>
<evidence type="ECO:0000256" key="4">
    <source>
        <dbReference type="ARBA" id="ARBA00022837"/>
    </source>
</evidence>
<feature type="domain" description="Sulfatase N-terminal" evidence="7">
    <location>
        <begin position="42"/>
        <end position="360"/>
    </location>
</feature>
<evidence type="ECO:0000256" key="5">
    <source>
        <dbReference type="SAM" id="MobiDB-lite"/>
    </source>
</evidence>
<keyword evidence="3" id="KW-0378">Hydrolase</keyword>
<organism evidence="8 9">
    <name type="scientific">Triparma strigata</name>
    <dbReference type="NCBI Taxonomy" id="1606541"/>
    <lineage>
        <taxon>Eukaryota</taxon>
        <taxon>Sar</taxon>
        <taxon>Stramenopiles</taxon>
        <taxon>Ochrophyta</taxon>
        <taxon>Bolidophyceae</taxon>
        <taxon>Parmales</taxon>
        <taxon>Triparmaceae</taxon>
        <taxon>Triparma</taxon>
    </lineage>
</organism>
<evidence type="ECO:0000259" key="7">
    <source>
        <dbReference type="Pfam" id="PF00884"/>
    </source>
</evidence>
<evidence type="ECO:0000256" key="6">
    <source>
        <dbReference type="SAM" id="Phobius"/>
    </source>
</evidence>
<protein>
    <recommendedName>
        <fullName evidence="7">Sulfatase N-terminal domain-containing protein</fullName>
    </recommendedName>
</protein>
<dbReference type="OrthoDB" id="103349at2759"/>
<gene>
    <name evidence="8" type="ORF">TrST_g2092</name>
</gene>
<dbReference type="Proteomes" id="UP001165085">
    <property type="component" value="Unassembled WGS sequence"/>
</dbReference>
<evidence type="ECO:0000256" key="2">
    <source>
        <dbReference type="ARBA" id="ARBA00022723"/>
    </source>
</evidence>
<feature type="compositionally biased region" description="Polar residues" evidence="5">
    <location>
        <begin position="85"/>
        <end position="97"/>
    </location>
</feature>